<protein>
    <submittedName>
        <fullName evidence="2">GNAT family N-acetyltransferase</fullName>
    </submittedName>
</protein>
<gene>
    <name evidence="2" type="ORF">ABE541_05190</name>
</gene>
<dbReference type="RefSeq" id="WP_346580841.1">
    <property type="nucleotide sequence ID" value="NZ_JBDJLH010000003.1"/>
</dbReference>
<dbReference type="PROSITE" id="PS51186">
    <property type="entry name" value="GNAT"/>
    <property type="match status" value="1"/>
</dbReference>
<dbReference type="Pfam" id="PF13302">
    <property type="entry name" value="Acetyltransf_3"/>
    <property type="match status" value="1"/>
</dbReference>
<dbReference type="Proteomes" id="UP001409291">
    <property type="component" value="Unassembled WGS sequence"/>
</dbReference>
<dbReference type="SUPFAM" id="SSF55729">
    <property type="entry name" value="Acyl-CoA N-acyltransferases (Nat)"/>
    <property type="match status" value="1"/>
</dbReference>
<sequence>MFIKTDKFIIRRPKKSDNKKLLSLYQKKEVMKFIPNSDIDWDVEKVENKITKFQFESIGINLIEPLNGDFIGEASIFLFAEDENAYEIGFIVDDMYWGNGYGTSICNALIKYCKNNLNAKKVYARMFSDNIASQRVCSNNNMTITEPFLLMLIKKGVQWQFLLLSKMCIHISMQCVVTTLKKLYKLFF</sequence>
<comment type="caution">
    <text evidence="2">The sequence shown here is derived from an EMBL/GenBank/DDBJ whole genome shotgun (WGS) entry which is preliminary data.</text>
</comment>
<reference evidence="2 3" key="1">
    <citation type="submission" date="2024-04" db="EMBL/GenBank/DDBJ databases">
        <title>WGS of bacteria from Torrens River.</title>
        <authorList>
            <person name="Wyrsch E.R."/>
            <person name="Drigo B."/>
        </authorList>
    </citation>
    <scope>NUCLEOTIDE SEQUENCE [LARGE SCALE GENOMIC DNA]</scope>
    <source>
        <strain evidence="2 3">TWI391</strain>
    </source>
</reference>
<name>A0ABV0BPJ3_9SPHI</name>
<dbReference type="CDD" id="cd04301">
    <property type="entry name" value="NAT_SF"/>
    <property type="match status" value="1"/>
</dbReference>
<dbReference type="PANTHER" id="PTHR43792:SF1">
    <property type="entry name" value="N-ACETYLTRANSFERASE DOMAIN-CONTAINING PROTEIN"/>
    <property type="match status" value="1"/>
</dbReference>
<organism evidence="2 3">
    <name type="scientific">Sphingobacterium kitahiroshimense</name>
    <dbReference type="NCBI Taxonomy" id="470446"/>
    <lineage>
        <taxon>Bacteria</taxon>
        <taxon>Pseudomonadati</taxon>
        <taxon>Bacteroidota</taxon>
        <taxon>Sphingobacteriia</taxon>
        <taxon>Sphingobacteriales</taxon>
        <taxon>Sphingobacteriaceae</taxon>
        <taxon>Sphingobacterium</taxon>
    </lineage>
</organism>
<dbReference type="EMBL" id="JBDJNQ010000002">
    <property type="protein sequence ID" value="MEN5376651.1"/>
    <property type="molecule type" value="Genomic_DNA"/>
</dbReference>
<proteinExistence type="predicted"/>
<evidence type="ECO:0000259" key="1">
    <source>
        <dbReference type="PROSITE" id="PS51186"/>
    </source>
</evidence>
<evidence type="ECO:0000313" key="3">
    <source>
        <dbReference type="Proteomes" id="UP001409291"/>
    </source>
</evidence>
<dbReference type="InterPro" id="IPR051531">
    <property type="entry name" value="N-acetyltransferase"/>
</dbReference>
<evidence type="ECO:0000313" key="2">
    <source>
        <dbReference type="EMBL" id="MEN5376651.1"/>
    </source>
</evidence>
<dbReference type="InterPro" id="IPR016181">
    <property type="entry name" value="Acyl_CoA_acyltransferase"/>
</dbReference>
<dbReference type="Gene3D" id="3.40.630.30">
    <property type="match status" value="1"/>
</dbReference>
<keyword evidence="3" id="KW-1185">Reference proteome</keyword>
<dbReference type="InterPro" id="IPR000182">
    <property type="entry name" value="GNAT_dom"/>
</dbReference>
<dbReference type="PANTHER" id="PTHR43792">
    <property type="entry name" value="GNAT FAMILY, PUTATIVE (AFU_ORTHOLOGUE AFUA_3G00765)-RELATED-RELATED"/>
    <property type="match status" value="1"/>
</dbReference>
<accession>A0ABV0BPJ3</accession>
<feature type="domain" description="N-acetyltransferase" evidence="1">
    <location>
        <begin position="8"/>
        <end position="169"/>
    </location>
</feature>